<dbReference type="SMART" id="SM00257">
    <property type="entry name" value="LysM"/>
    <property type="match status" value="2"/>
</dbReference>
<dbReference type="Pfam" id="PF01476">
    <property type="entry name" value="LysM"/>
    <property type="match status" value="2"/>
</dbReference>
<feature type="compositionally biased region" description="Polar residues" evidence="1">
    <location>
        <begin position="45"/>
        <end position="54"/>
    </location>
</feature>
<dbReference type="AlphaFoldDB" id="A0A1V4IJR5"/>
<evidence type="ECO:0000313" key="3">
    <source>
        <dbReference type="EMBL" id="OPJ60074.1"/>
    </source>
</evidence>
<dbReference type="EMBL" id="MZGT01000043">
    <property type="protein sequence ID" value="OPJ60074.1"/>
    <property type="molecule type" value="Genomic_DNA"/>
</dbReference>
<comment type="caution">
    <text evidence="3">The sequence shown here is derived from an EMBL/GenBank/DDBJ whole genome shotgun (WGS) entry which is preliminary data.</text>
</comment>
<accession>A0A1V4IJR5</accession>
<proteinExistence type="predicted"/>
<dbReference type="InterPro" id="IPR036779">
    <property type="entry name" value="LysM_dom_sf"/>
</dbReference>
<feature type="compositionally biased region" description="Low complexity" evidence="1">
    <location>
        <begin position="35"/>
        <end position="44"/>
    </location>
</feature>
<dbReference type="Gene3D" id="3.10.350.10">
    <property type="entry name" value="LysM domain"/>
    <property type="match status" value="2"/>
</dbReference>
<dbReference type="OrthoDB" id="1938421at2"/>
<dbReference type="SUPFAM" id="SSF54106">
    <property type="entry name" value="LysM domain"/>
    <property type="match status" value="1"/>
</dbReference>
<feature type="domain" description="LysM" evidence="2">
    <location>
        <begin position="107"/>
        <end position="157"/>
    </location>
</feature>
<organism evidence="3 4">
    <name type="scientific">Clostridium chromiireducens</name>
    <dbReference type="NCBI Taxonomy" id="225345"/>
    <lineage>
        <taxon>Bacteria</taxon>
        <taxon>Bacillati</taxon>
        <taxon>Bacillota</taxon>
        <taxon>Clostridia</taxon>
        <taxon>Eubacteriales</taxon>
        <taxon>Clostridiaceae</taxon>
        <taxon>Clostridium</taxon>
    </lineage>
</organism>
<gene>
    <name evidence="3" type="ORF">CLCHR_31500</name>
</gene>
<evidence type="ECO:0000313" key="4">
    <source>
        <dbReference type="Proteomes" id="UP000191056"/>
    </source>
</evidence>
<feature type="region of interest" description="Disordered" evidence="1">
    <location>
        <begin position="35"/>
        <end position="73"/>
    </location>
</feature>
<name>A0A1V4IJR5_9CLOT</name>
<dbReference type="CDD" id="cd00118">
    <property type="entry name" value="LysM"/>
    <property type="match status" value="1"/>
</dbReference>
<reference evidence="3 4" key="1">
    <citation type="submission" date="2017-03" db="EMBL/GenBank/DDBJ databases">
        <title>Genome sequence of Clostridium chromiireducens DSM 23318.</title>
        <authorList>
            <person name="Poehlein A."/>
            <person name="Daniel R."/>
        </authorList>
    </citation>
    <scope>NUCLEOTIDE SEQUENCE [LARGE SCALE GENOMIC DNA]</scope>
    <source>
        <strain evidence="3 4">DSM 23318</strain>
    </source>
</reference>
<dbReference type="InterPro" id="IPR018392">
    <property type="entry name" value="LysM"/>
</dbReference>
<dbReference type="Proteomes" id="UP000191056">
    <property type="component" value="Unassembled WGS sequence"/>
</dbReference>
<keyword evidence="4" id="KW-1185">Reference proteome</keyword>
<feature type="compositionally biased region" description="Basic and acidic residues" evidence="1">
    <location>
        <begin position="55"/>
        <end position="65"/>
    </location>
</feature>
<evidence type="ECO:0000259" key="2">
    <source>
        <dbReference type="PROSITE" id="PS51782"/>
    </source>
</evidence>
<dbReference type="RefSeq" id="WP_079440763.1">
    <property type="nucleotide sequence ID" value="NZ_MZGT01000043.1"/>
</dbReference>
<evidence type="ECO:0000256" key="1">
    <source>
        <dbReference type="SAM" id="MobiDB-lite"/>
    </source>
</evidence>
<sequence length="218" mass="24527">MTKKLMPLIVILCIFAAVLLPATFYKIEKSTTSSTESKNKNINTDISTESADTTRQIKTDSKNESSNKSVPNMVANDTQVVKEQKTNSENRKTDIDTSNYLRSLQCISYKLKSGETLTDIARKYESTCNLNSTIKMIKSINKIEDANTIDSKTVLNIPESTIRTGKMYTVVEGDTWYKVANENYPQYTAESVMKLLVYINNLPNNDLPLGERIFLPAI</sequence>
<dbReference type="PROSITE" id="PS51782">
    <property type="entry name" value="LYSM"/>
    <property type="match status" value="1"/>
</dbReference>
<protein>
    <submittedName>
        <fullName evidence="3">LysM domain protein</fullName>
    </submittedName>
</protein>